<name>A0A9W9ZN01_9CNID</name>
<keyword evidence="3" id="KW-1185">Reference proteome</keyword>
<evidence type="ECO:0000313" key="3">
    <source>
        <dbReference type="Proteomes" id="UP001163046"/>
    </source>
</evidence>
<accession>A0A9W9ZN01</accession>
<dbReference type="EMBL" id="MU825908">
    <property type="protein sequence ID" value="KAJ7383019.1"/>
    <property type="molecule type" value="Genomic_DNA"/>
</dbReference>
<evidence type="ECO:0000313" key="2">
    <source>
        <dbReference type="EMBL" id="KAJ7383019.1"/>
    </source>
</evidence>
<protein>
    <submittedName>
        <fullName evidence="2">Uncharacterized protein</fullName>
    </submittedName>
</protein>
<dbReference type="AlphaFoldDB" id="A0A9W9ZN01"/>
<proteinExistence type="predicted"/>
<feature type="compositionally biased region" description="Basic and acidic residues" evidence="1">
    <location>
        <begin position="78"/>
        <end position="93"/>
    </location>
</feature>
<reference evidence="2" key="1">
    <citation type="submission" date="2023-01" db="EMBL/GenBank/DDBJ databases">
        <title>Genome assembly of the deep-sea coral Lophelia pertusa.</title>
        <authorList>
            <person name="Herrera S."/>
            <person name="Cordes E."/>
        </authorList>
    </citation>
    <scope>NUCLEOTIDE SEQUENCE</scope>
    <source>
        <strain evidence="2">USNM1676648</strain>
        <tissue evidence="2">Polyp</tissue>
    </source>
</reference>
<gene>
    <name evidence="2" type="ORF">OS493_031189</name>
</gene>
<organism evidence="2 3">
    <name type="scientific">Desmophyllum pertusum</name>
    <dbReference type="NCBI Taxonomy" id="174260"/>
    <lineage>
        <taxon>Eukaryota</taxon>
        <taxon>Metazoa</taxon>
        <taxon>Cnidaria</taxon>
        <taxon>Anthozoa</taxon>
        <taxon>Hexacorallia</taxon>
        <taxon>Scleractinia</taxon>
        <taxon>Caryophylliina</taxon>
        <taxon>Caryophylliidae</taxon>
        <taxon>Desmophyllum</taxon>
    </lineage>
</organism>
<feature type="non-terminal residue" evidence="2">
    <location>
        <position position="1"/>
    </location>
</feature>
<sequence>QKVAEEKIRYAAYNCLAIDTRCQPVGRVADEHSSSVRGKTRERTNRALTTKNEPYIMTRTELLTRQELNPNTRRNLYHTREESSVIRQETEPL</sequence>
<comment type="caution">
    <text evidence="2">The sequence shown here is derived from an EMBL/GenBank/DDBJ whole genome shotgun (WGS) entry which is preliminary data.</text>
</comment>
<evidence type="ECO:0000256" key="1">
    <source>
        <dbReference type="SAM" id="MobiDB-lite"/>
    </source>
</evidence>
<feature type="region of interest" description="Disordered" evidence="1">
    <location>
        <begin position="70"/>
        <end position="93"/>
    </location>
</feature>
<dbReference type="Proteomes" id="UP001163046">
    <property type="component" value="Unassembled WGS sequence"/>
</dbReference>